<dbReference type="Gene3D" id="3.40.50.720">
    <property type="entry name" value="NAD(P)-binding Rossmann-like Domain"/>
    <property type="match status" value="1"/>
</dbReference>
<dbReference type="PRINTS" id="PR00081">
    <property type="entry name" value="GDHRDH"/>
</dbReference>
<sequence>MELLMLFSNSAFVFMESHRIAIACTITAVCAFYAVRRWMRGARCQSKARLDGRTVLITGGNTGVGKETARDLARRGARILIAGRDLKRTNAAADEIRRTTGNDNVIVYNLDLASLKSVRECAKEVLAKEDRLDILINNAGVMITPIHWRTADGFEMQMGTNHLGHFLFTNLLLDLIKRSAPSRIINVSSLGHSCTGELVNRGIHKQTSFHSTDMDLDLDDLNSEKVDTVTAYGRSKLANILFTRELHRRLKGSGVISVSLHPGAVATELYRYTGDHRLPFRLLITVFWALYKHINKTPEEGAQTTLHCALEPEVEQQSGKYFSDCAVKEPSRQAQDDVMASKLWTLSEKLVGLTT</sequence>
<reference evidence="3" key="1">
    <citation type="submission" date="2022-11" db="EMBL/GenBank/DDBJ databases">
        <title>Centuries of genome instability and evolution in soft-shell clam transmissible cancer (bioRxiv).</title>
        <authorList>
            <person name="Hart S.F.M."/>
            <person name="Yonemitsu M.A."/>
            <person name="Giersch R.M."/>
            <person name="Beal B.F."/>
            <person name="Arriagada G."/>
            <person name="Davis B.W."/>
            <person name="Ostrander E.A."/>
            <person name="Goff S.P."/>
            <person name="Metzger M.J."/>
        </authorList>
    </citation>
    <scope>NUCLEOTIDE SEQUENCE</scope>
    <source>
        <strain evidence="3">MELC-2E11</strain>
        <tissue evidence="3">Siphon/mantle</tissue>
    </source>
</reference>
<name>A0ABY7GAP0_MYAAR</name>
<dbReference type="SUPFAM" id="SSF51735">
    <property type="entry name" value="NAD(P)-binding Rossmann-fold domains"/>
    <property type="match status" value="1"/>
</dbReference>
<evidence type="ECO:0000313" key="3">
    <source>
        <dbReference type="EMBL" id="WAR31468.1"/>
    </source>
</evidence>
<dbReference type="Proteomes" id="UP001164746">
    <property type="component" value="Chromosome 17"/>
</dbReference>
<evidence type="ECO:0000313" key="4">
    <source>
        <dbReference type="Proteomes" id="UP001164746"/>
    </source>
</evidence>
<gene>
    <name evidence="3" type="ORF">MAR_034010</name>
</gene>
<protein>
    <submittedName>
        <fullName evidence="3">RDH13-like protein</fullName>
    </submittedName>
</protein>
<dbReference type="Pfam" id="PF00106">
    <property type="entry name" value="adh_short"/>
    <property type="match status" value="1"/>
</dbReference>
<dbReference type="PANTHER" id="PTHR43157">
    <property type="entry name" value="PHOSPHATIDYLINOSITOL-GLYCAN BIOSYNTHESIS CLASS F PROTEIN-RELATED"/>
    <property type="match status" value="1"/>
</dbReference>
<accession>A0ABY7GAP0</accession>
<comment type="similarity">
    <text evidence="2">Belongs to the short-chain dehydrogenases/reductases (SDR) family.</text>
</comment>
<keyword evidence="1" id="KW-0560">Oxidoreductase</keyword>
<evidence type="ECO:0000256" key="2">
    <source>
        <dbReference type="RuleBase" id="RU000363"/>
    </source>
</evidence>
<keyword evidence="4" id="KW-1185">Reference proteome</keyword>
<proteinExistence type="inferred from homology"/>
<dbReference type="PANTHER" id="PTHR43157:SF31">
    <property type="entry name" value="PHOSPHATIDYLINOSITOL-GLYCAN BIOSYNTHESIS CLASS F PROTEIN"/>
    <property type="match status" value="1"/>
</dbReference>
<evidence type="ECO:0000256" key="1">
    <source>
        <dbReference type="ARBA" id="ARBA00023002"/>
    </source>
</evidence>
<dbReference type="PRINTS" id="PR00080">
    <property type="entry name" value="SDRFAMILY"/>
</dbReference>
<dbReference type="InterPro" id="IPR002347">
    <property type="entry name" value="SDR_fam"/>
</dbReference>
<dbReference type="InterPro" id="IPR036291">
    <property type="entry name" value="NAD(P)-bd_dom_sf"/>
</dbReference>
<organism evidence="3 4">
    <name type="scientific">Mya arenaria</name>
    <name type="common">Soft-shell clam</name>
    <dbReference type="NCBI Taxonomy" id="6604"/>
    <lineage>
        <taxon>Eukaryota</taxon>
        <taxon>Metazoa</taxon>
        <taxon>Spiralia</taxon>
        <taxon>Lophotrochozoa</taxon>
        <taxon>Mollusca</taxon>
        <taxon>Bivalvia</taxon>
        <taxon>Autobranchia</taxon>
        <taxon>Heteroconchia</taxon>
        <taxon>Euheterodonta</taxon>
        <taxon>Imparidentia</taxon>
        <taxon>Neoheterodontei</taxon>
        <taxon>Myida</taxon>
        <taxon>Myoidea</taxon>
        <taxon>Myidae</taxon>
        <taxon>Mya</taxon>
    </lineage>
</organism>
<dbReference type="EMBL" id="CP111028">
    <property type="protein sequence ID" value="WAR31468.1"/>
    <property type="molecule type" value="Genomic_DNA"/>
</dbReference>